<organism evidence="1 2">
    <name type="scientific">Pyropia yezoensis</name>
    <name type="common">Susabi-nori</name>
    <name type="synonym">Porphyra yezoensis</name>
    <dbReference type="NCBI Taxonomy" id="2788"/>
    <lineage>
        <taxon>Eukaryota</taxon>
        <taxon>Rhodophyta</taxon>
        <taxon>Bangiophyceae</taxon>
        <taxon>Bangiales</taxon>
        <taxon>Bangiaceae</taxon>
        <taxon>Pyropia</taxon>
    </lineage>
</organism>
<proteinExistence type="predicted"/>
<name>A0ACC3BPE7_PYRYE</name>
<dbReference type="EMBL" id="CM020618">
    <property type="protein sequence ID" value="KAK1859371.1"/>
    <property type="molecule type" value="Genomic_DNA"/>
</dbReference>
<gene>
    <name evidence="1" type="ORF">I4F81_001967</name>
</gene>
<sequence length="413" mass="43406">MGVKEKAAAAAVVASASATAAPPTPPPPPPTAQRRQQDPPTAAGSGAGRMYTGVFSPARWPARRVPAWLATAFGALPWPPPLTRRTAQQPRREGQGSLPSGVSCARRHPNSLPPPPPPSPPPLAVLQGVERSPQGCRAHHCLAIDRGSGAGEGTSLHLKNHAPPTKRRGLRASGEGRAPLPTPPPVSQSPRGGGRCRWCSCRSWSAAIPGQAASPSNSSLPAPPAHPPPVHLTPRQTSAHPIQLRPPEGWGQHESHHGAPARTTTHQRGHRNPSPSSTLVAVKRKRGKEGGRRRGAGGGGRDDARTGHRKSRWGLEPGGRALPAPPPAGGWGPTACLHVSGPALGHGGGAVKEFCPHVAATDKPPHKRGGGRRAPACLTSHRQRPRRHHHRHPSRCHRARGYAGEGGKRRERR</sequence>
<keyword evidence="2" id="KW-1185">Reference proteome</keyword>
<protein>
    <submittedName>
        <fullName evidence="1">Uncharacterized protein</fullName>
    </submittedName>
</protein>
<comment type="caution">
    <text evidence="1">The sequence shown here is derived from an EMBL/GenBank/DDBJ whole genome shotgun (WGS) entry which is preliminary data.</text>
</comment>
<accession>A0ACC3BPE7</accession>
<dbReference type="Proteomes" id="UP000798662">
    <property type="component" value="Chromosome 1"/>
</dbReference>
<reference evidence="1" key="1">
    <citation type="submission" date="2019-11" db="EMBL/GenBank/DDBJ databases">
        <title>Nori genome reveals adaptations in red seaweeds to the harsh intertidal environment.</title>
        <authorList>
            <person name="Wang D."/>
            <person name="Mao Y."/>
        </authorList>
    </citation>
    <scope>NUCLEOTIDE SEQUENCE</scope>
    <source>
        <tissue evidence="1">Gametophyte</tissue>
    </source>
</reference>
<evidence type="ECO:0000313" key="1">
    <source>
        <dbReference type="EMBL" id="KAK1859371.1"/>
    </source>
</evidence>
<evidence type="ECO:0000313" key="2">
    <source>
        <dbReference type="Proteomes" id="UP000798662"/>
    </source>
</evidence>